<proteinExistence type="predicted"/>
<feature type="chain" id="PRO_5036696361" description="DUF19 domain-containing protein" evidence="2">
    <location>
        <begin position="23"/>
        <end position="229"/>
    </location>
</feature>
<keyword evidence="1" id="KW-0812">Transmembrane</keyword>
<accession>A0A913XSA9</accession>
<dbReference type="KEGG" id="epa:110247363"/>
<keyword evidence="1" id="KW-1133">Transmembrane helix</keyword>
<evidence type="ECO:0008006" key="5">
    <source>
        <dbReference type="Google" id="ProtNLM"/>
    </source>
</evidence>
<dbReference type="OrthoDB" id="5989884at2759"/>
<evidence type="ECO:0000313" key="3">
    <source>
        <dbReference type="EnsemblMetazoa" id="XP_020909454.1"/>
    </source>
</evidence>
<sequence>MLQARRILLGLYFGSVIVFSDGAPQDCNMDFVSKESRPCTRKFLDTMIQNPSVNCSKVFKNMTSCLHNILFSKCFDNSIADDPSFKPQLEQLFNYYARSIASVESAFCSEGAVEINATAIQPELKSFIPCKEQMFEEGPICSKDFVAKFKASRNDSSLCGLYSKAKHCETSVVKKYCRKEIVQLVDPYNPFCKKVEVKSNQASRQTPGICFYLLLLFVYMIKLVAFESL</sequence>
<dbReference type="EnsemblMetazoa" id="XM_021053795.2">
    <property type="protein sequence ID" value="XP_020909454.1"/>
    <property type="gene ID" value="LOC110247363"/>
</dbReference>
<feature type="signal peptide" evidence="2">
    <location>
        <begin position="1"/>
        <end position="22"/>
    </location>
</feature>
<protein>
    <recommendedName>
        <fullName evidence="5">DUF19 domain-containing protein</fullName>
    </recommendedName>
</protein>
<dbReference type="GeneID" id="110247363"/>
<organism evidence="3 4">
    <name type="scientific">Exaiptasia diaphana</name>
    <name type="common">Tropical sea anemone</name>
    <name type="synonym">Aiptasia pulchella</name>
    <dbReference type="NCBI Taxonomy" id="2652724"/>
    <lineage>
        <taxon>Eukaryota</taxon>
        <taxon>Metazoa</taxon>
        <taxon>Cnidaria</taxon>
        <taxon>Anthozoa</taxon>
        <taxon>Hexacorallia</taxon>
        <taxon>Actiniaria</taxon>
        <taxon>Aiptasiidae</taxon>
        <taxon>Exaiptasia</taxon>
    </lineage>
</organism>
<evidence type="ECO:0000256" key="2">
    <source>
        <dbReference type="SAM" id="SignalP"/>
    </source>
</evidence>
<keyword evidence="1" id="KW-0472">Membrane</keyword>
<keyword evidence="2" id="KW-0732">Signal</keyword>
<feature type="transmembrane region" description="Helical" evidence="1">
    <location>
        <begin position="206"/>
        <end position="225"/>
    </location>
</feature>
<dbReference type="AlphaFoldDB" id="A0A913XSA9"/>
<dbReference type="RefSeq" id="XP_020909454.1">
    <property type="nucleotide sequence ID" value="XM_021053795.2"/>
</dbReference>
<evidence type="ECO:0000313" key="4">
    <source>
        <dbReference type="Proteomes" id="UP000887567"/>
    </source>
</evidence>
<dbReference type="Proteomes" id="UP000887567">
    <property type="component" value="Unplaced"/>
</dbReference>
<keyword evidence="4" id="KW-1185">Reference proteome</keyword>
<evidence type="ECO:0000256" key="1">
    <source>
        <dbReference type="SAM" id="Phobius"/>
    </source>
</evidence>
<name>A0A913XSA9_EXADI</name>
<reference evidence="3" key="1">
    <citation type="submission" date="2022-11" db="UniProtKB">
        <authorList>
            <consortium name="EnsemblMetazoa"/>
        </authorList>
    </citation>
    <scope>IDENTIFICATION</scope>
</reference>